<feature type="compositionally biased region" description="Basic residues" evidence="4">
    <location>
        <begin position="1259"/>
        <end position="1269"/>
    </location>
</feature>
<dbReference type="PANTHER" id="PTHR48287:SF1">
    <property type="entry name" value="ARM REPEAT SUPERFAMILY PROTEIN"/>
    <property type="match status" value="1"/>
</dbReference>
<comment type="caution">
    <text evidence="7">The sequence shown here is derived from an EMBL/GenBank/DDBJ whole genome shotgun (WGS) entry which is preliminary data.</text>
</comment>
<evidence type="ECO:0000313" key="8">
    <source>
        <dbReference type="Proteomes" id="UP000664169"/>
    </source>
</evidence>
<name>A0A8H3EA94_9LECA</name>
<gene>
    <name evidence="7" type="ORF">GOMPHAMPRED_000184</name>
</gene>
<sequence>MTEPEALSLKERLDKIKSPNLQNQKETAIVLSAIEDTLRDQGHDFTATAYFAALLALLSQAISQANGIVNKDLATSVVYLLDAVVAYVPAPLLRSKFTQILTSIAPALTQKDVEAPLLRHAMGCLERLLLAQDLAAWNLAQTQIGPRGAVAGVLALAVDHRPKVRKRAQEALMKVLANPPPSPALDHPAADMCAETALHTLGDAAQMIGKRGKNKAALDEETPGGLMHALKLVKTIALASGGWPSRRIDGLCEVLLELAKSTNEHLVTMSFEVFETIFAGMANETSASKFSRLLETVTNLQPSKDDSNLFPPWTAVMSRGYDIAAQLDIEETWMKLPVVFDSIAAFLSSSSYNVRKSASECLISFTATCIPPRAIREPSIMDEKLLQKLSKTATGFLSVKYQGAWMEVFHVLAAMLDAFRWQSTPYLNEAIKSIGELRNNDAFNGKAEVDTILGRAIAAAGPENILEILPLNLVQQKANQPGRAWLLPLLRDNVANATLGHFRAELVPLSQALFQRVLDHGNKEKTMNIKVFETLVSQTWSIFPGYCALPRDLTAAFDQEFAELLSNLLYSQVELRIDICKGLQALVESNQKVTSLEMDENEDILLPYRLTKEEARKNIQHLSQYAANLLAVLFNVYSQTLPHHRGYILQCISAYLSIISEEESNKTFENVVTLLETALKEQDSQSQSVKQKQQQSTDTMPSASHTLMDLLITLSVYLPRSSYQKLFSVAALLLSQSQDPQLQKKAYKLIPRLATSEVGKLALTERNEELQQLLLSTAASISVPAKRDRLATIAVVIQHIPANSLHFIPCILSEVVVCAKEVNEKARTAAFDLLVLMGKRMAQGGTVDQSKIPHIAENTVATKKASLEEYLIMVSAGLAGGTPHMISATVTALTRIMYEFHSELDEAILQDLVSTMDLFLTSKNREIVRSVLGFAKVTIISLSDRIVKPRLPTMVPSLLNWSHEHKNQFRSKVKHVLERAIRRFGYEEIEKYCPEDDKKLIHNIHKSRERKKRKKANGAEEQNGEEGLGEKAKASSHFESEFDKAVYGSASSGSDESDGNSDSDDDAAGRKSKSGQGKSSKPKAYIIESSSDPLDLLDRRAFASISSTKPVPSRNGHQRKNKAKVDLDGKLVFDENEDDMMSVDAEANSKGSLEQGINAYVQAIRGKDAVQRGRGGRLKFSNRRQHANELDDDSVSEDDNTAMIISNKNNVKVHSAGRHGRAAKTGRGGKVAARGRGGASMRNGSGTDGNIRAGGIKGGRFKVAKHRAQQRGDGVRKGRIEKK</sequence>
<dbReference type="InterPro" id="IPR057860">
    <property type="entry name" value="HEAT_RRP12_N"/>
</dbReference>
<organism evidence="7 8">
    <name type="scientific">Gomphillus americanus</name>
    <dbReference type="NCBI Taxonomy" id="1940652"/>
    <lineage>
        <taxon>Eukaryota</taxon>
        <taxon>Fungi</taxon>
        <taxon>Dikarya</taxon>
        <taxon>Ascomycota</taxon>
        <taxon>Pezizomycotina</taxon>
        <taxon>Lecanoromycetes</taxon>
        <taxon>OSLEUM clade</taxon>
        <taxon>Ostropomycetidae</taxon>
        <taxon>Ostropales</taxon>
        <taxon>Graphidaceae</taxon>
        <taxon>Gomphilloideae</taxon>
        <taxon>Gomphillus</taxon>
    </lineage>
</organism>
<feature type="region of interest" description="Disordered" evidence="4">
    <location>
        <begin position="1105"/>
        <end position="1125"/>
    </location>
</feature>
<dbReference type="InterPro" id="IPR012978">
    <property type="entry name" value="HEAT_RRP12"/>
</dbReference>
<evidence type="ECO:0008006" key="9">
    <source>
        <dbReference type="Google" id="ProtNLM"/>
    </source>
</evidence>
<feature type="domain" description="RRP12 HEAT" evidence="5">
    <location>
        <begin position="349"/>
        <end position="640"/>
    </location>
</feature>
<evidence type="ECO:0000313" key="7">
    <source>
        <dbReference type="EMBL" id="CAF9903311.1"/>
    </source>
</evidence>
<dbReference type="InterPro" id="IPR011989">
    <property type="entry name" value="ARM-like"/>
</dbReference>
<dbReference type="Gene3D" id="1.25.10.10">
    <property type="entry name" value="Leucine-rich Repeat Variant"/>
    <property type="match status" value="1"/>
</dbReference>
<evidence type="ECO:0000256" key="1">
    <source>
        <dbReference type="ARBA" id="ARBA00004123"/>
    </source>
</evidence>
<evidence type="ECO:0000256" key="3">
    <source>
        <dbReference type="ARBA" id="ARBA00023242"/>
    </source>
</evidence>
<feature type="region of interest" description="Disordered" evidence="4">
    <location>
        <begin position="1004"/>
        <end position="1035"/>
    </location>
</feature>
<feature type="region of interest" description="Disordered" evidence="4">
    <location>
        <begin position="1215"/>
        <end position="1283"/>
    </location>
</feature>
<feature type="region of interest" description="Disordered" evidence="4">
    <location>
        <begin position="1047"/>
        <end position="1086"/>
    </location>
</feature>
<keyword evidence="3" id="KW-0539">Nucleus</keyword>
<evidence type="ECO:0000256" key="4">
    <source>
        <dbReference type="SAM" id="MobiDB-lite"/>
    </source>
</evidence>
<feature type="compositionally biased region" description="Basic residues" evidence="4">
    <location>
        <begin position="1215"/>
        <end position="1224"/>
    </location>
</feature>
<dbReference type="EMBL" id="CAJPDQ010000001">
    <property type="protein sequence ID" value="CAF9903311.1"/>
    <property type="molecule type" value="Genomic_DNA"/>
</dbReference>
<keyword evidence="8" id="KW-1185">Reference proteome</keyword>
<dbReference type="Pfam" id="PF25772">
    <property type="entry name" value="HEAT_RRP12_N"/>
    <property type="match status" value="1"/>
</dbReference>
<dbReference type="OrthoDB" id="2192888at2759"/>
<evidence type="ECO:0000259" key="5">
    <source>
        <dbReference type="Pfam" id="PF08161"/>
    </source>
</evidence>
<feature type="compositionally biased region" description="Basic residues" evidence="4">
    <location>
        <begin position="1004"/>
        <end position="1016"/>
    </location>
</feature>
<comment type="subcellular location">
    <subcellularLocation>
        <location evidence="1">Nucleus</location>
    </subcellularLocation>
</comment>
<reference evidence="7" key="1">
    <citation type="submission" date="2021-03" db="EMBL/GenBank/DDBJ databases">
        <authorList>
            <person name="Tagirdzhanova G."/>
        </authorList>
    </citation>
    <scope>NUCLEOTIDE SEQUENCE</scope>
</reference>
<feature type="compositionally biased region" description="Basic and acidic residues" evidence="4">
    <location>
        <begin position="1273"/>
        <end position="1283"/>
    </location>
</feature>
<dbReference type="InterPro" id="IPR016024">
    <property type="entry name" value="ARM-type_fold"/>
</dbReference>
<dbReference type="GO" id="GO:0005634">
    <property type="term" value="C:nucleus"/>
    <property type="evidence" value="ECO:0007669"/>
    <property type="project" value="UniProtKB-SubCell"/>
</dbReference>
<feature type="compositionally biased region" description="Low complexity" evidence="4">
    <location>
        <begin position="1074"/>
        <end position="1084"/>
    </location>
</feature>
<feature type="domain" description="RRP12 N-terminal HEAT" evidence="6">
    <location>
        <begin position="18"/>
        <end position="237"/>
    </location>
</feature>
<proteinExistence type="inferred from homology"/>
<evidence type="ECO:0000256" key="2">
    <source>
        <dbReference type="ARBA" id="ARBA00007690"/>
    </source>
</evidence>
<dbReference type="SUPFAM" id="SSF48371">
    <property type="entry name" value="ARM repeat"/>
    <property type="match status" value="1"/>
</dbReference>
<protein>
    <recommendedName>
        <fullName evidence="9">Ribosomal RNA-processing protein 12-like conserved domain-containing protein</fullName>
    </recommendedName>
</protein>
<evidence type="ECO:0000259" key="6">
    <source>
        <dbReference type="Pfam" id="PF25772"/>
    </source>
</evidence>
<comment type="similarity">
    <text evidence="2">Belongs to the RRP12 family.</text>
</comment>
<dbReference type="Proteomes" id="UP000664169">
    <property type="component" value="Unassembled WGS sequence"/>
</dbReference>
<dbReference type="Pfam" id="PF08161">
    <property type="entry name" value="RRP12_HEAT"/>
    <property type="match status" value="1"/>
</dbReference>
<feature type="compositionally biased region" description="Acidic residues" evidence="4">
    <location>
        <begin position="1055"/>
        <end position="1066"/>
    </location>
</feature>
<accession>A0A8H3EA94</accession>
<dbReference type="PANTHER" id="PTHR48287">
    <property type="entry name" value="ARM REPEAT SUPERFAMILY PROTEIN"/>
    <property type="match status" value="1"/>
</dbReference>
<dbReference type="InterPro" id="IPR052087">
    <property type="entry name" value="RRP12"/>
</dbReference>